<organism evidence="2 3">
    <name type="scientific">Devosia enhydra</name>
    <dbReference type="NCBI Taxonomy" id="665118"/>
    <lineage>
        <taxon>Bacteria</taxon>
        <taxon>Pseudomonadati</taxon>
        <taxon>Pseudomonadota</taxon>
        <taxon>Alphaproteobacteria</taxon>
        <taxon>Hyphomicrobiales</taxon>
        <taxon>Devosiaceae</taxon>
        <taxon>Devosia</taxon>
    </lineage>
</organism>
<dbReference type="EMBL" id="FPKU01000004">
    <property type="protein sequence ID" value="SFZ86652.1"/>
    <property type="molecule type" value="Genomic_DNA"/>
</dbReference>
<dbReference type="Proteomes" id="UP000183447">
    <property type="component" value="Unassembled WGS sequence"/>
</dbReference>
<reference evidence="2 3" key="1">
    <citation type="submission" date="2016-11" db="EMBL/GenBank/DDBJ databases">
        <authorList>
            <person name="Jaros S."/>
            <person name="Januszkiewicz K."/>
            <person name="Wedrychowicz H."/>
        </authorList>
    </citation>
    <scope>NUCLEOTIDE SEQUENCE [LARGE SCALE GENOMIC DNA]</scope>
    <source>
        <strain evidence="2 3">ATCC 23634</strain>
    </source>
</reference>
<keyword evidence="1" id="KW-0472">Membrane</keyword>
<sequence length="358" mass="36824">MRILALLSGLLAAGVWLYVGLVLGDQLSPFLALWQPDGTEQMAARAIWFGVPVLAVLGGFLALASGYGAALLLATAGAGWFAIGSLGGAGGPGLATLIPMGLSAFGAILAILGRKPPEPEGPPFMRRDRGVPVPDDGDRPARAGGALVFFVALNTVLVLLVAGSVGYFVYRDYVLEARPLPWQTGTAVAVATTPAAPTPSGPAPAGARQQTAVAQPTAIPVAAATTDVFAYCRTVGTVDFPDHRYSGPLVPPVVATAIGAPPSASPDRVRWRCLDGAVMACGSYDRVACAMTPSLNEMLEFCSRRPGTRNLLAPNGTWSCEGTRPTIPPGDNWPVDARGFFPGAWVNVAANRAGAAPG</sequence>
<feature type="transmembrane region" description="Helical" evidence="1">
    <location>
        <begin position="146"/>
        <end position="170"/>
    </location>
</feature>
<dbReference type="RefSeq" id="WP_143145902.1">
    <property type="nucleotide sequence ID" value="NZ_FPKU01000004.1"/>
</dbReference>
<evidence type="ECO:0000313" key="3">
    <source>
        <dbReference type="Proteomes" id="UP000183447"/>
    </source>
</evidence>
<gene>
    <name evidence="2" type="ORF">SAMN02983003_3843</name>
</gene>
<protein>
    <submittedName>
        <fullName evidence="2">Uncharacterized protein</fullName>
    </submittedName>
</protein>
<keyword evidence="3" id="KW-1185">Reference proteome</keyword>
<accession>A0A1K2I4K4</accession>
<evidence type="ECO:0000256" key="1">
    <source>
        <dbReference type="SAM" id="Phobius"/>
    </source>
</evidence>
<keyword evidence="1" id="KW-1133">Transmembrane helix</keyword>
<keyword evidence="1" id="KW-0812">Transmembrane</keyword>
<evidence type="ECO:0000313" key="2">
    <source>
        <dbReference type="EMBL" id="SFZ86652.1"/>
    </source>
</evidence>
<proteinExistence type="predicted"/>
<dbReference type="STRING" id="665118.SAMN02983003_3843"/>
<dbReference type="OrthoDB" id="7945855at2"/>
<feature type="transmembrane region" description="Helical" evidence="1">
    <location>
        <begin position="48"/>
        <end position="81"/>
    </location>
</feature>
<dbReference type="AlphaFoldDB" id="A0A1K2I4K4"/>
<name>A0A1K2I4K4_9HYPH</name>